<gene>
    <name evidence="1" type="ORF">ACFSR5_11430</name>
</gene>
<dbReference type="RefSeq" id="WP_380903829.1">
    <property type="nucleotide sequence ID" value="NZ_JBHUEG010000001.1"/>
</dbReference>
<reference evidence="2" key="1">
    <citation type="journal article" date="2019" name="Int. J. Syst. Evol. Microbiol.">
        <title>The Global Catalogue of Microorganisms (GCM) 10K type strain sequencing project: providing services to taxonomists for standard genome sequencing and annotation.</title>
        <authorList>
            <consortium name="The Broad Institute Genomics Platform"/>
            <consortium name="The Broad Institute Genome Sequencing Center for Infectious Disease"/>
            <person name="Wu L."/>
            <person name="Ma J."/>
        </authorList>
    </citation>
    <scope>NUCLEOTIDE SEQUENCE [LARGE SCALE GENOMIC DNA]</scope>
    <source>
        <strain evidence="2">KCTC 42662</strain>
    </source>
</reference>
<evidence type="ECO:0000313" key="1">
    <source>
        <dbReference type="EMBL" id="MFD2548253.1"/>
    </source>
</evidence>
<sequence>MEQELEEKYRIGAPADWAPSISDEQLLSWIVESDFSQQQYDEGKDYCYFLRKIEYTDDMQNAEYNCMAYSVQQPGTLEFAAVNEFVLYSAEQVIFHRISVLRDGVLIDKLADAKFTVLDNENQSGDGVINSSKKVNVRLKDVRLHDILIVEDTRVLTFTEKEFLRKELIKYMWFSPDVYWGYGKYEFDLINKRSKPIVYKKQFFRDDAGELLPIEEGVVEPGDVFSLRYTEYLNPVDVNREVFPFIDFVTKHSYEELLDFIWPHYENALSAKRLVEYAPDLVAKLDALGADLEAKIQLAIEFVQNHVRYIYNEEEMHGHKPQDPWITYEFKQGDCKAKTVLLKCVLDFLGVDSSIILVNYNADFYLSHYLPSLFNFNHVILKIQHAGQEHFVDATYRDEYGTLENRSFISFLNYLTLKPHNALQRRGGYTYPDFAISDEILLDVSNDIGTINMKTTYRYGRANSMRRYFKNTNKKAIVDHTNNFVFGCLDFVEDENGNDKRQIFKDATISVVHDDKVNNIFITEYKATIDKPYYVTNDGRKYLKFYDANIVKQHLKDYVQKDVCFWQAFDSERYEVTIRSDKAIDVQDEYTNKQMEVDYEQFKYTLKKKVDKFGATASIEFIPLSNVEIAIADIPGLRDKYTAVGKSAYGLGVAIAKPGFLDALKSLFGKK</sequence>
<protein>
    <recommendedName>
        <fullName evidence="3">DUF3857 domain-containing protein</fullName>
    </recommendedName>
</protein>
<comment type="caution">
    <text evidence="1">The sequence shown here is derived from an EMBL/GenBank/DDBJ whole genome shotgun (WGS) entry which is preliminary data.</text>
</comment>
<evidence type="ECO:0008006" key="3">
    <source>
        <dbReference type="Google" id="ProtNLM"/>
    </source>
</evidence>
<organism evidence="1 2">
    <name type="scientific">Sphingobacterium suaedae</name>
    <dbReference type="NCBI Taxonomy" id="1686402"/>
    <lineage>
        <taxon>Bacteria</taxon>
        <taxon>Pseudomonadati</taxon>
        <taxon>Bacteroidota</taxon>
        <taxon>Sphingobacteriia</taxon>
        <taxon>Sphingobacteriales</taxon>
        <taxon>Sphingobacteriaceae</taxon>
        <taxon>Sphingobacterium</taxon>
    </lineage>
</organism>
<evidence type="ECO:0000313" key="2">
    <source>
        <dbReference type="Proteomes" id="UP001597545"/>
    </source>
</evidence>
<dbReference type="Proteomes" id="UP001597545">
    <property type="component" value="Unassembled WGS sequence"/>
</dbReference>
<dbReference type="Gene3D" id="3.10.620.30">
    <property type="match status" value="1"/>
</dbReference>
<accession>A0ABW5KJA6</accession>
<dbReference type="EMBL" id="JBHULR010000004">
    <property type="protein sequence ID" value="MFD2548253.1"/>
    <property type="molecule type" value="Genomic_DNA"/>
</dbReference>
<name>A0ABW5KJA6_9SPHI</name>
<proteinExistence type="predicted"/>
<keyword evidence="2" id="KW-1185">Reference proteome</keyword>